<evidence type="ECO:0000256" key="1">
    <source>
        <dbReference type="ARBA" id="ARBA00004141"/>
    </source>
</evidence>
<reference evidence="7" key="1">
    <citation type="journal article" date="2003" name="FEMS Microbiol. Lett.">
        <title>Identification and characterization of KvgAS, a two-component system in Klebsiella pneumoniae CG43.</title>
        <authorList>
            <person name="Lai Y.C."/>
            <person name="Lin G.T."/>
            <person name="Yang S.L."/>
            <person name="Chang H.Y."/>
            <person name="Peng H.L."/>
        </authorList>
    </citation>
    <scope>NUCLEOTIDE SEQUENCE</scope>
</reference>
<feature type="transmembrane region" description="Helical" evidence="5">
    <location>
        <begin position="242"/>
        <end position="269"/>
    </location>
</feature>
<feature type="transmembrane region" description="Helical" evidence="5">
    <location>
        <begin position="15"/>
        <end position="34"/>
    </location>
</feature>
<protein>
    <submittedName>
        <fullName evidence="7">Virulence protein Q</fullName>
    </submittedName>
</protein>
<name>Q9RLW3_KLEPN</name>
<feature type="transmembrane region" description="Helical" evidence="5">
    <location>
        <begin position="178"/>
        <end position="200"/>
    </location>
</feature>
<gene>
    <name evidence="7" type="primary">kvgQ</name>
</gene>
<sequence length="328" mass="36047">MVIKKTHSPGIRHKVSAIPLTLTMLFPWIVSLFMQEPASGSIASFGAYMLVISFSVLPVKNPLQQVLIAAGIMIFFATLGFSAPGGSIYFFLFAILAALAQGLAELRGGNLRLPVSLAALVFFLAHGQSSAETLSQYIFSFGLGCLWAIPFILIFIPKETLSPARAPLYTMESPTQRRFLLGITFTALLGSIAVSLSTVAHACWNSRQQWIPAAALRVVKPGWEETRYRIQTRSMGTMLGAIVGSIILVCYPYPLFHIAIVGGMFLLMLQFGAKNYFRWSFCLTTITLAFNPAVGSDIFSLAQERVLFTIEGISIAFIMMKIFSYKRS</sequence>
<dbReference type="Pfam" id="PF13515">
    <property type="entry name" value="FUSC_2"/>
    <property type="match status" value="1"/>
</dbReference>
<dbReference type="InterPro" id="IPR049453">
    <property type="entry name" value="Memb_transporter_dom"/>
</dbReference>
<keyword evidence="3 5" id="KW-1133">Transmembrane helix</keyword>
<keyword evidence="4 5" id="KW-0472">Membrane</keyword>
<feature type="domain" description="Integral membrane bound transporter" evidence="6">
    <location>
        <begin position="200"/>
        <end position="319"/>
    </location>
</feature>
<evidence type="ECO:0000259" key="6">
    <source>
        <dbReference type="Pfam" id="PF13515"/>
    </source>
</evidence>
<feature type="transmembrane region" description="Helical" evidence="5">
    <location>
        <begin position="40"/>
        <end position="59"/>
    </location>
</feature>
<organism evidence="7">
    <name type="scientific">Klebsiella pneumoniae</name>
    <dbReference type="NCBI Taxonomy" id="573"/>
    <lineage>
        <taxon>Bacteria</taxon>
        <taxon>Pseudomonadati</taxon>
        <taxon>Pseudomonadota</taxon>
        <taxon>Gammaproteobacteria</taxon>
        <taxon>Enterobacterales</taxon>
        <taxon>Enterobacteriaceae</taxon>
        <taxon>Klebsiella/Raoultella group</taxon>
        <taxon>Klebsiella</taxon>
        <taxon>Klebsiella pneumoniae complex</taxon>
    </lineage>
</organism>
<feature type="transmembrane region" description="Helical" evidence="5">
    <location>
        <begin position="306"/>
        <end position="323"/>
    </location>
</feature>
<evidence type="ECO:0000313" key="7">
    <source>
        <dbReference type="EMBL" id="CAB61241.1"/>
    </source>
</evidence>
<feature type="transmembrane region" description="Helical" evidence="5">
    <location>
        <begin position="276"/>
        <end position="294"/>
    </location>
</feature>
<dbReference type="GO" id="GO:0016020">
    <property type="term" value="C:membrane"/>
    <property type="evidence" value="ECO:0007669"/>
    <property type="project" value="UniProtKB-SubCell"/>
</dbReference>
<dbReference type="EMBL" id="AJ250891">
    <property type="protein sequence ID" value="CAB61241.1"/>
    <property type="molecule type" value="Genomic_DNA"/>
</dbReference>
<comment type="subcellular location">
    <subcellularLocation>
        <location evidence="1">Membrane</location>
        <topology evidence="1">Multi-pass membrane protein</topology>
    </subcellularLocation>
</comment>
<feature type="transmembrane region" description="Helical" evidence="5">
    <location>
        <begin position="137"/>
        <end position="157"/>
    </location>
</feature>
<evidence type="ECO:0000256" key="4">
    <source>
        <dbReference type="ARBA" id="ARBA00023136"/>
    </source>
</evidence>
<accession>Q9RLW3</accession>
<proteinExistence type="predicted"/>
<dbReference type="AlphaFoldDB" id="Q9RLW3"/>
<evidence type="ECO:0000256" key="3">
    <source>
        <dbReference type="ARBA" id="ARBA00022989"/>
    </source>
</evidence>
<evidence type="ECO:0000256" key="2">
    <source>
        <dbReference type="ARBA" id="ARBA00022692"/>
    </source>
</evidence>
<evidence type="ECO:0000256" key="5">
    <source>
        <dbReference type="SAM" id="Phobius"/>
    </source>
</evidence>
<keyword evidence="2 5" id="KW-0812">Transmembrane</keyword>
<feature type="transmembrane region" description="Helical" evidence="5">
    <location>
        <begin position="113"/>
        <end position="131"/>
    </location>
</feature>